<dbReference type="Gene3D" id="1.10.10.10">
    <property type="entry name" value="Winged helix-like DNA-binding domain superfamily/Winged helix DNA-binding domain"/>
    <property type="match status" value="1"/>
</dbReference>
<evidence type="ECO:0000256" key="7">
    <source>
        <dbReference type="ARBA" id="ARBA00022821"/>
    </source>
</evidence>
<dbReference type="InterPro" id="IPR042197">
    <property type="entry name" value="Apaf_helical"/>
</dbReference>
<organism evidence="11 12">
    <name type="scientific">Olea europaea subsp. europaea</name>
    <dbReference type="NCBI Taxonomy" id="158383"/>
    <lineage>
        <taxon>Eukaryota</taxon>
        <taxon>Viridiplantae</taxon>
        <taxon>Streptophyta</taxon>
        <taxon>Embryophyta</taxon>
        <taxon>Tracheophyta</taxon>
        <taxon>Spermatophyta</taxon>
        <taxon>Magnoliopsida</taxon>
        <taxon>eudicotyledons</taxon>
        <taxon>Gunneridae</taxon>
        <taxon>Pentapetalae</taxon>
        <taxon>asterids</taxon>
        <taxon>lamiids</taxon>
        <taxon>Lamiales</taxon>
        <taxon>Oleaceae</taxon>
        <taxon>Oleeae</taxon>
        <taxon>Olea</taxon>
    </lineage>
</organism>
<evidence type="ECO:0000313" key="12">
    <source>
        <dbReference type="Proteomes" id="UP000594638"/>
    </source>
</evidence>
<protein>
    <submittedName>
        <fullName evidence="11">Late blight resistance homolog R1A-10</fullName>
    </submittedName>
</protein>
<feature type="domain" description="Disease resistance protein winged helix" evidence="10">
    <location>
        <begin position="478"/>
        <end position="547"/>
    </location>
</feature>
<comment type="similarity">
    <text evidence="2">Belongs to the disease resistance NB-LRR family.</text>
</comment>
<dbReference type="GO" id="GO:0098542">
    <property type="term" value="P:defense response to other organism"/>
    <property type="evidence" value="ECO:0007669"/>
    <property type="project" value="TreeGrafter"/>
</dbReference>
<name>A0A8S0RQ78_OLEEU</name>
<evidence type="ECO:0000256" key="1">
    <source>
        <dbReference type="ARBA" id="ARBA00004496"/>
    </source>
</evidence>
<comment type="caution">
    <text evidence="11">The sequence shown here is derived from an EMBL/GenBank/DDBJ whole genome shotgun (WGS) entry which is preliminary data.</text>
</comment>
<dbReference type="Gene3D" id="1.10.8.430">
    <property type="entry name" value="Helical domain of apoptotic protease-activating factors"/>
    <property type="match status" value="1"/>
</dbReference>
<dbReference type="InterPro" id="IPR036388">
    <property type="entry name" value="WH-like_DNA-bd_sf"/>
</dbReference>
<dbReference type="Pfam" id="PF00931">
    <property type="entry name" value="NB-ARC"/>
    <property type="match status" value="1"/>
</dbReference>
<dbReference type="InterPro" id="IPR027417">
    <property type="entry name" value="P-loop_NTPase"/>
</dbReference>
<dbReference type="Proteomes" id="UP000594638">
    <property type="component" value="Unassembled WGS sequence"/>
</dbReference>
<dbReference type="InterPro" id="IPR002182">
    <property type="entry name" value="NB-ARC"/>
</dbReference>
<evidence type="ECO:0000256" key="3">
    <source>
        <dbReference type="ARBA" id="ARBA00022490"/>
    </source>
</evidence>
<comment type="subcellular location">
    <subcellularLocation>
        <location evidence="1">Cytoplasm</location>
    </subcellularLocation>
</comment>
<dbReference type="InterPro" id="IPR044974">
    <property type="entry name" value="Disease_R_plants"/>
</dbReference>
<dbReference type="InterPro" id="IPR058922">
    <property type="entry name" value="WHD_DRP"/>
</dbReference>
<keyword evidence="3" id="KW-0963">Cytoplasm</keyword>
<dbReference type="EMBL" id="CACTIH010003680">
    <property type="protein sequence ID" value="CAA2981735.1"/>
    <property type="molecule type" value="Genomic_DNA"/>
</dbReference>
<gene>
    <name evidence="11" type="ORF">OLEA9_A077857</name>
</gene>
<dbReference type="OrthoDB" id="3502685at2759"/>
<keyword evidence="4" id="KW-0433">Leucine-rich repeat</keyword>
<dbReference type="GO" id="GO:0005737">
    <property type="term" value="C:cytoplasm"/>
    <property type="evidence" value="ECO:0007669"/>
    <property type="project" value="UniProtKB-SubCell"/>
</dbReference>
<dbReference type="FunFam" id="3.40.50.300:FF:001091">
    <property type="entry name" value="Probable disease resistance protein At1g61300"/>
    <property type="match status" value="1"/>
</dbReference>
<keyword evidence="6" id="KW-0547">Nucleotide-binding</keyword>
<evidence type="ECO:0000256" key="2">
    <source>
        <dbReference type="ARBA" id="ARBA00008894"/>
    </source>
</evidence>
<dbReference type="SUPFAM" id="SSF52540">
    <property type="entry name" value="P-loop containing nucleoside triphosphate hydrolases"/>
    <property type="match status" value="1"/>
</dbReference>
<dbReference type="GO" id="GO:0051607">
    <property type="term" value="P:defense response to virus"/>
    <property type="evidence" value="ECO:0007669"/>
    <property type="project" value="UniProtKB-ARBA"/>
</dbReference>
<keyword evidence="7" id="KW-0611">Plant defense</keyword>
<evidence type="ECO:0000256" key="5">
    <source>
        <dbReference type="ARBA" id="ARBA00022737"/>
    </source>
</evidence>
<evidence type="ECO:0000256" key="8">
    <source>
        <dbReference type="ARBA" id="ARBA00022840"/>
    </source>
</evidence>
<dbReference type="PANTHER" id="PTHR23155">
    <property type="entry name" value="DISEASE RESISTANCE PROTEIN RP"/>
    <property type="match status" value="1"/>
</dbReference>
<evidence type="ECO:0000256" key="4">
    <source>
        <dbReference type="ARBA" id="ARBA00022614"/>
    </source>
</evidence>
<keyword evidence="5" id="KW-0677">Repeat</keyword>
<keyword evidence="8" id="KW-0067">ATP-binding</keyword>
<evidence type="ECO:0000256" key="6">
    <source>
        <dbReference type="ARBA" id="ARBA00022741"/>
    </source>
</evidence>
<dbReference type="FunFam" id="1.10.10.10:FF:000322">
    <property type="entry name" value="Probable disease resistance protein At1g63360"/>
    <property type="match status" value="1"/>
</dbReference>
<dbReference type="GO" id="GO:0043531">
    <property type="term" value="F:ADP binding"/>
    <property type="evidence" value="ECO:0007669"/>
    <property type="project" value="InterPro"/>
</dbReference>
<evidence type="ECO:0000313" key="11">
    <source>
        <dbReference type="EMBL" id="CAA2981735.1"/>
    </source>
</evidence>
<feature type="domain" description="NB-ARC" evidence="9">
    <location>
        <begin position="226"/>
        <end position="394"/>
    </location>
</feature>
<reference evidence="11 12" key="1">
    <citation type="submission" date="2019-12" db="EMBL/GenBank/DDBJ databases">
        <authorList>
            <person name="Alioto T."/>
            <person name="Alioto T."/>
            <person name="Gomez Garrido J."/>
        </authorList>
    </citation>
    <scope>NUCLEOTIDE SEQUENCE [LARGE SCALE GENOMIC DNA]</scope>
</reference>
<dbReference type="Pfam" id="PF23559">
    <property type="entry name" value="WHD_DRP"/>
    <property type="match status" value="1"/>
</dbReference>
<dbReference type="PANTHER" id="PTHR23155:SF1152">
    <property type="entry name" value="AAA+ ATPASE DOMAIN-CONTAINING PROTEIN"/>
    <property type="match status" value="1"/>
</dbReference>
<accession>A0A8S0RQ78</accession>
<evidence type="ECO:0000259" key="9">
    <source>
        <dbReference type="Pfam" id="PF00931"/>
    </source>
</evidence>
<dbReference type="AlphaFoldDB" id="A0A8S0RQ78"/>
<keyword evidence="12" id="KW-1185">Reference proteome</keyword>
<dbReference type="GO" id="GO:0005524">
    <property type="term" value="F:ATP binding"/>
    <property type="evidence" value="ECO:0007669"/>
    <property type="project" value="UniProtKB-KW"/>
</dbReference>
<sequence length="562" mass="64469">MLLQFFHKSNRIHYLHDLLKRLDNSALRCLLIGKTKHYRKFTETIHSFMSHITVFLTIQGLLQLCNGGNGPSILRENFIDFLFESIRELICQANSSVLVSNQVKVLLKEMKFLRTFLADTSQGNKIERRKKNLAEIDDVFNEVGLFMHSSFFTADPVTSAKMDLAISVLLERIEIVEVKIKDYHIAVSLKLNRGIGSLKVAESLSEVSSSQNKSIPTVEEMIVGLEDMTTQIASKLLGGPNYRHIISIIGMGGLGKTTLAKKIYIHSNVRHHFDKLSWCVVSQTYKKRKLLIDILSSISNLSRDSQMEDEELAENLYKNLKGRRYLIVIDDLWDKEAWDDLKRLFPEDGNGSRVLFTSRLKDVALEISHVIIELPPLSPGESWNLLEQNLFKKERCPQELQDIGKQIATNCNGLPLSIITISGVLSNMEKKESLWQQVAKSLRSFISQRADDYIPSLKLSYMHLPNHLKPCFLYLSAFQEDEEIPIRKILLLWTAEGLVEKKEHKSLEDVAEEYIMELINRSLLQVSRRRSDNGVKSFIIHDLILEMCCKMALEDKTFLFQQ</sequence>
<dbReference type="PRINTS" id="PR00364">
    <property type="entry name" value="DISEASERSIST"/>
</dbReference>
<dbReference type="Gramene" id="OE9A077857T1">
    <property type="protein sequence ID" value="OE9A077857C1"/>
    <property type="gene ID" value="OE9A077857"/>
</dbReference>
<dbReference type="Gene3D" id="3.40.50.300">
    <property type="entry name" value="P-loop containing nucleotide triphosphate hydrolases"/>
    <property type="match status" value="1"/>
</dbReference>
<evidence type="ECO:0000259" key="10">
    <source>
        <dbReference type="Pfam" id="PF23559"/>
    </source>
</evidence>
<proteinExistence type="inferred from homology"/>